<name>A0ABQ6MFU4_9STRA</name>
<feature type="signal peptide" evidence="2">
    <location>
        <begin position="1"/>
        <end position="18"/>
    </location>
</feature>
<protein>
    <recommendedName>
        <fullName evidence="5">ShKT domain-containing protein</fullName>
    </recommendedName>
</protein>
<feature type="compositionally biased region" description="Low complexity" evidence="1">
    <location>
        <begin position="327"/>
        <end position="337"/>
    </location>
</feature>
<proteinExistence type="predicted"/>
<evidence type="ECO:0000313" key="4">
    <source>
        <dbReference type="Proteomes" id="UP001165060"/>
    </source>
</evidence>
<evidence type="ECO:0000313" key="3">
    <source>
        <dbReference type="EMBL" id="GMI25491.1"/>
    </source>
</evidence>
<accession>A0ABQ6MFU4</accession>
<comment type="caution">
    <text evidence="3">The sequence shown here is derived from an EMBL/GenBank/DDBJ whole genome shotgun (WGS) entry which is preliminary data.</text>
</comment>
<keyword evidence="2" id="KW-0732">Signal</keyword>
<evidence type="ECO:0000256" key="2">
    <source>
        <dbReference type="SAM" id="SignalP"/>
    </source>
</evidence>
<feature type="region of interest" description="Disordered" evidence="1">
    <location>
        <begin position="327"/>
        <end position="348"/>
    </location>
</feature>
<feature type="chain" id="PRO_5046930438" description="ShKT domain-containing protein" evidence="2">
    <location>
        <begin position="19"/>
        <end position="840"/>
    </location>
</feature>
<evidence type="ECO:0008006" key="5">
    <source>
        <dbReference type="Google" id="ProtNLM"/>
    </source>
</evidence>
<reference evidence="3 4" key="1">
    <citation type="journal article" date="2023" name="Commun. Biol.">
        <title>Genome analysis of Parmales, the sister group of diatoms, reveals the evolutionary specialization of diatoms from phago-mixotrophs to photoautotrophs.</title>
        <authorList>
            <person name="Ban H."/>
            <person name="Sato S."/>
            <person name="Yoshikawa S."/>
            <person name="Yamada K."/>
            <person name="Nakamura Y."/>
            <person name="Ichinomiya M."/>
            <person name="Sato N."/>
            <person name="Blanc-Mathieu R."/>
            <person name="Endo H."/>
            <person name="Kuwata A."/>
            <person name="Ogata H."/>
        </authorList>
    </citation>
    <scope>NUCLEOTIDE SEQUENCE [LARGE SCALE GENOMIC DNA]</scope>
</reference>
<gene>
    <name evidence="3" type="ORF">TeGR_g5617</name>
</gene>
<dbReference type="Proteomes" id="UP001165060">
    <property type="component" value="Unassembled WGS sequence"/>
</dbReference>
<dbReference type="EMBL" id="BRYB01000219">
    <property type="protein sequence ID" value="GMI25491.1"/>
    <property type="molecule type" value="Genomic_DNA"/>
</dbReference>
<sequence length="840" mass="90983">MLLPLLSLLLCAAPVAVAAAPASPRDIFAAVLSPSSVLHHHARLTTLLASSSSFAPSSRALAEEPWYAGAECVDNDAYFAAYNTQDFTSCADVTLDMCAWDAFYPEACQLACGCPERECAELNIQLTEYGPITNFGDEETGCSGDVSFCEPDFEFSEYPDFSGNFVGGGGWVRYHCPVFCGACSDSEPPSTPPPTEVPSTPPPTEAPDAVWYEGAECVDHDAYFVLIWNIMEVSYTSCEADMELWMCTNEYEGFREACASWCDCPPRECVDNNDRVFDESGGELEGCDVEGALDYCGADRVMGTSFPGWFRLNCPVTCGVCVPDNEPSVSEPPVSESPTDDDSDYGDGPPTPECAMSCMALMDDESEASSFDDMCASISTFFECITDACQDDPDAVALADEMIGPQLACYCDGEGCEDMMGPEGGGNYDGGNYGYYEPLSEDSSLGCSDEIIDQYTIPNNAACLVQFQSIYECFGTAISDFEAIDVTTAIQTEFQCPTSDCLPPLEDRFGDCWGEIIFADDEIEAAPGMALGTDVLSYSVLADALREYPGCIDEFNDMAIWEVHPADSCFQSVDIMLAGLIGVGPCSMDWSLLEDMSDMATPLEIMSGIDTMRSSQCDNTCTAAILRTHECSPDELAMVTFAFADSGESENMDFFQSDVCPIEETTWNDANFGMFFLEYMFFYNCLPAIETCSQAIDAVVGEVFLGIFDTAIAGGDLESLDESITLCTPRAYNSLRSIQCYCAEGDSMADSLFGTMMRDAGFNEVTFSTGAFLEIVEGMELCNEYADNLVEPVDPDMCEEFRAFNALGDWPELKDILESPASCRAIAPAVLAVAIMAGLF</sequence>
<organism evidence="3 4">
    <name type="scientific">Tetraparma gracilis</name>
    <dbReference type="NCBI Taxonomy" id="2962635"/>
    <lineage>
        <taxon>Eukaryota</taxon>
        <taxon>Sar</taxon>
        <taxon>Stramenopiles</taxon>
        <taxon>Ochrophyta</taxon>
        <taxon>Bolidophyceae</taxon>
        <taxon>Parmales</taxon>
        <taxon>Triparmaceae</taxon>
        <taxon>Tetraparma</taxon>
    </lineage>
</organism>
<keyword evidence="4" id="KW-1185">Reference proteome</keyword>
<evidence type="ECO:0000256" key="1">
    <source>
        <dbReference type="SAM" id="MobiDB-lite"/>
    </source>
</evidence>